<evidence type="ECO:0000313" key="18">
    <source>
        <dbReference type="EMBL" id="AKB13774.1"/>
    </source>
</evidence>
<dbReference type="GO" id="GO:0030269">
    <property type="term" value="F:tetrahydromethanopterin S-methyltransferase activity"/>
    <property type="evidence" value="ECO:0007669"/>
    <property type="project" value="UniProtKB-UniRule"/>
</dbReference>
<feature type="transmembrane region" description="Helical" evidence="17">
    <location>
        <begin position="262"/>
        <end position="281"/>
    </location>
</feature>
<comment type="function">
    <text evidence="1 17">Part of a complex that catalyzes the formation of methyl-coenzyme M and tetrahydromethanopterin from coenzyme M and methyl-tetrahydromethanopterin. This is an energy-conserving, sodium-ion translocating step.</text>
</comment>
<keyword evidence="6 17" id="KW-1003">Cell membrane</keyword>
<proteinExistence type="inferred from homology"/>
<comment type="subunit">
    <text evidence="4 17">The complex is composed of 8 subunits; MtrA, MtrB, MtrC, MtrD, MtrE, MtrF, MtrG and MtrH.</text>
</comment>
<evidence type="ECO:0000256" key="1">
    <source>
        <dbReference type="ARBA" id="ARBA00002533"/>
    </source>
</evidence>
<evidence type="ECO:0000256" key="2">
    <source>
        <dbReference type="ARBA" id="ARBA00004651"/>
    </source>
</evidence>
<dbReference type="GO" id="GO:0005737">
    <property type="term" value="C:cytoplasm"/>
    <property type="evidence" value="ECO:0007669"/>
    <property type="project" value="InterPro"/>
</dbReference>
<comment type="catalytic activity">
    <reaction evidence="15 17">
        <text>5-methyl-5,6,7,8-tetrahydromethanopterin + coenzyme M + 2 Na(+)(in) = 5,6,7,8-tetrahydromethanopterin + methyl-coenzyme M + 2 Na(+)(out)</text>
        <dbReference type="Rhea" id="RHEA:53492"/>
        <dbReference type="ChEBI" id="CHEBI:29101"/>
        <dbReference type="ChEBI" id="CHEBI:58103"/>
        <dbReference type="ChEBI" id="CHEBI:58116"/>
        <dbReference type="ChEBI" id="CHEBI:58286"/>
        <dbReference type="ChEBI" id="CHEBI:58319"/>
        <dbReference type="EC" id="7.2.1.4"/>
    </reaction>
</comment>
<dbReference type="GO" id="GO:0019386">
    <property type="term" value="P:methanogenesis, from carbon dioxide"/>
    <property type="evidence" value="ECO:0007669"/>
    <property type="project" value="UniProtKB-UniRule"/>
</dbReference>
<dbReference type="Proteomes" id="UP000066529">
    <property type="component" value="Chromosome"/>
</dbReference>
<dbReference type="GO" id="GO:0012506">
    <property type="term" value="C:vesicle membrane"/>
    <property type="evidence" value="ECO:0007669"/>
    <property type="project" value="InterPro"/>
</dbReference>
<keyword evidence="17" id="KW-0484">Methanogenesis</keyword>
<evidence type="ECO:0000256" key="3">
    <source>
        <dbReference type="ARBA" id="ARBA00009612"/>
    </source>
</evidence>
<evidence type="ECO:0000256" key="12">
    <source>
        <dbReference type="ARBA" id="ARBA00022989"/>
    </source>
</evidence>
<dbReference type="EC" id="7.2.1.4" evidence="16 17"/>
<evidence type="ECO:0000256" key="11">
    <source>
        <dbReference type="ARBA" id="ARBA00022967"/>
    </source>
</evidence>
<dbReference type="GO" id="GO:0005886">
    <property type="term" value="C:plasma membrane"/>
    <property type="evidence" value="ECO:0007669"/>
    <property type="project" value="UniProtKB-SubCell"/>
</dbReference>
<reference evidence="18 19" key="1">
    <citation type="submission" date="2014-07" db="EMBL/GenBank/DDBJ databases">
        <title>Methanogenic archaea and the global carbon cycle.</title>
        <authorList>
            <person name="Henriksen J.R."/>
            <person name="Luke J."/>
            <person name="Reinhart S."/>
            <person name="Benedict M.N."/>
            <person name="Youngblut N.D."/>
            <person name="Metcalf M.E."/>
            <person name="Whitaker R.J."/>
            <person name="Metcalf W.W."/>
        </authorList>
    </citation>
    <scope>NUCLEOTIDE SEQUENCE [LARGE SCALE GENOMIC DNA]</scope>
    <source>
        <strain evidence="19">ATCC 43570 / DSM 1825 / OCM 12 / VKM B-1830 / TM-1</strain>
    </source>
</reference>
<protein>
    <recommendedName>
        <fullName evidence="5 17">Tetrahydromethanopterin S-methyltransferase subunit E</fullName>
        <ecNumber evidence="16 17">7.2.1.4</ecNumber>
    </recommendedName>
    <alternativeName>
        <fullName evidence="14 17">N5-methyltetrahydromethanopterin--coenzyme M methyltransferase subunit E</fullName>
    </alternativeName>
</protein>
<dbReference type="GeneID" id="41602600"/>
<dbReference type="EMBL" id="CP009501">
    <property type="protein sequence ID" value="AKB13774.1"/>
    <property type="molecule type" value="Genomic_DNA"/>
</dbReference>
<dbReference type="STRING" id="523844.MSTHT_2016"/>
<sequence length="304" mass="32377">MEPLVSMGVLALIGVAATIAGASEDLESDIGSQSNPNSQVQLAPQMGYPHRIFNKAISGEPPSNALMCSIGGAVATVLIAEFTLSPLFALVLGSLVAACIHGTFAVTATMGRAASQSRFKQPIYLDLIRSHTPAIMGFAFITTFCVLVVSYLMTVVLGHPFPLTMLAFIWGITVGAIGSSTGDIHYGAEREFQQFEFGSGLNASNSGNIVRYAESGLRNGYDNSWFCSKFGGPVTGIAFGMTVFLGSWITTIFDPSQGLTEGWLSVVAGVIIVLILIIWNWKIETKARNDFGPYKQENSEEASA</sequence>
<dbReference type="InterPro" id="IPR005780">
    <property type="entry name" value="MeTrfase_E"/>
</dbReference>
<keyword evidence="11 17" id="KW-1278">Translocase</keyword>
<evidence type="ECO:0000256" key="14">
    <source>
        <dbReference type="ARBA" id="ARBA00029819"/>
    </source>
</evidence>
<dbReference type="HOGENOM" id="CLU_958513_0_0_2"/>
<comment type="pathway">
    <text evidence="17">One-carbon metabolism; methanogenesis from CO(2); methyl-coenzyme M from 5,10-methylene-5,6,7,8-tetrahydromethanopterin: step 2/2.</text>
</comment>
<dbReference type="PIRSF" id="PIRSF016509">
    <property type="entry name" value="MtrE"/>
    <property type="match status" value="1"/>
</dbReference>
<keyword evidence="10 17" id="KW-0812">Transmembrane</keyword>
<dbReference type="NCBIfam" id="TIGR01113">
    <property type="entry name" value="mtrE"/>
    <property type="match status" value="1"/>
</dbReference>
<accession>A0A0E3H9A7</accession>
<dbReference type="PATRIC" id="fig|523844.20.peg.2489"/>
<evidence type="ECO:0000256" key="6">
    <source>
        <dbReference type="ARBA" id="ARBA00022475"/>
    </source>
</evidence>
<evidence type="ECO:0000256" key="5">
    <source>
        <dbReference type="ARBA" id="ARBA00015120"/>
    </source>
</evidence>
<gene>
    <name evidence="17" type="primary">mtrE</name>
    <name evidence="18" type="ORF">MSTHT_2016</name>
</gene>
<feature type="transmembrane region" description="Helical" evidence="17">
    <location>
        <begin position="159"/>
        <end position="177"/>
    </location>
</feature>
<keyword evidence="9 17" id="KW-0808">Transferase</keyword>
<evidence type="ECO:0000256" key="9">
    <source>
        <dbReference type="ARBA" id="ARBA00022679"/>
    </source>
</evidence>
<dbReference type="GO" id="GO:0032259">
    <property type="term" value="P:methylation"/>
    <property type="evidence" value="ECO:0007669"/>
    <property type="project" value="UniProtKB-KW"/>
</dbReference>
<dbReference type="UniPathway" id="UPA00640">
    <property type="reaction ID" value="UER00698"/>
</dbReference>
<evidence type="ECO:0000256" key="8">
    <source>
        <dbReference type="ARBA" id="ARBA00022603"/>
    </source>
</evidence>
<keyword evidence="7 17" id="KW-0554">One-carbon metabolism</keyword>
<comment type="subcellular location">
    <subcellularLocation>
        <location evidence="2 17">Cell membrane</location>
        <topology evidence="2 17">Multi-pass membrane protein</topology>
    </subcellularLocation>
</comment>
<dbReference type="HAMAP" id="MF_01098">
    <property type="entry name" value="MtrE"/>
    <property type="match status" value="1"/>
</dbReference>
<evidence type="ECO:0000256" key="10">
    <source>
        <dbReference type="ARBA" id="ARBA00022692"/>
    </source>
</evidence>
<feature type="transmembrane region" description="Helical" evidence="17">
    <location>
        <begin position="230"/>
        <end position="250"/>
    </location>
</feature>
<dbReference type="AlphaFoldDB" id="A0A0E3H9A7"/>
<dbReference type="GO" id="GO:0006730">
    <property type="term" value="P:one-carbon metabolic process"/>
    <property type="evidence" value="ECO:0007669"/>
    <property type="project" value="UniProtKB-UniRule"/>
</dbReference>
<dbReference type="KEGG" id="mthr:MSTHT_2016"/>
<dbReference type="OrthoDB" id="82302at2157"/>
<evidence type="ECO:0000256" key="4">
    <source>
        <dbReference type="ARBA" id="ARBA00011616"/>
    </source>
</evidence>
<comment type="similarity">
    <text evidence="3 17">Belongs to the MtrE family.</text>
</comment>
<evidence type="ECO:0000256" key="7">
    <source>
        <dbReference type="ARBA" id="ARBA00022563"/>
    </source>
</evidence>
<evidence type="ECO:0000256" key="13">
    <source>
        <dbReference type="ARBA" id="ARBA00023136"/>
    </source>
</evidence>
<dbReference type="Pfam" id="PF04206">
    <property type="entry name" value="MtrE"/>
    <property type="match status" value="1"/>
</dbReference>
<evidence type="ECO:0000256" key="15">
    <source>
        <dbReference type="ARBA" id="ARBA00044880"/>
    </source>
</evidence>
<name>A0A0E3H9A7_METTT</name>
<organism evidence="18 19">
    <name type="scientific">Methanosarcina thermophila (strain ATCC 43570 / DSM 1825 / OCM 12 / VKM B-1830 / TM-1)</name>
    <dbReference type="NCBI Taxonomy" id="523844"/>
    <lineage>
        <taxon>Archaea</taxon>
        <taxon>Methanobacteriati</taxon>
        <taxon>Methanobacteriota</taxon>
        <taxon>Stenosarchaea group</taxon>
        <taxon>Methanomicrobia</taxon>
        <taxon>Methanosarcinales</taxon>
        <taxon>Methanosarcinaceae</taxon>
        <taxon>Methanosarcina</taxon>
    </lineage>
</organism>
<feature type="transmembrane region" description="Helical" evidence="17">
    <location>
        <begin position="87"/>
        <end position="111"/>
    </location>
</feature>
<comment type="caution">
    <text evidence="17">Lacks conserved residue(s) required for the propagation of feature annotation.</text>
</comment>
<evidence type="ECO:0000256" key="16">
    <source>
        <dbReference type="ARBA" id="ARBA00044970"/>
    </source>
</evidence>
<dbReference type="RefSeq" id="WP_048167765.1">
    <property type="nucleotide sequence ID" value="NZ_CP009501.1"/>
</dbReference>
<keyword evidence="13 17" id="KW-0472">Membrane</keyword>
<evidence type="ECO:0000256" key="17">
    <source>
        <dbReference type="HAMAP-Rule" id="MF_01098"/>
    </source>
</evidence>
<evidence type="ECO:0000313" key="19">
    <source>
        <dbReference type="Proteomes" id="UP000066529"/>
    </source>
</evidence>
<keyword evidence="12 17" id="KW-1133">Transmembrane helix</keyword>
<feature type="transmembrane region" description="Helical" evidence="17">
    <location>
        <begin position="132"/>
        <end position="153"/>
    </location>
</feature>
<keyword evidence="8 17" id="KW-0489">Methyltransferase</keyword>